<evidence type="ECO:0000313" key="2">
    <source>
        <dbReference type="EMBL" id="CAB4008185.1"/>
    </source>
</evidence>
<dbReference type="EMBL" id="CACRXK020006047">
    <property type="protein sequence ID" value="CAB4008185.1"/>
    <property type="molecule type" value="Genomic_DNA"/>
</dbReference>
<dbReference type="InterPro" id="IPR035983">
    <property type="entry name" value="Hect_E3_ubiquitin_ligase"/>
</dbReference>
<dbReference type="Pfam" id="PF00632">
    <property type="entry name" value="HECT"/>
    <property type="match status" value="1"/>
</dbReference>
<evidence type="ECO:0000256" key="1">
    <source>
        <dbReference type="ARBA" id="ARBA00022786"/>
    </source>
</evidence>
<comment type="caution">
    <text evidence="2">The sequence shown here is derived from an EMBL/GenBank/DDBJ whole genome shotgun (WGS) entry which is preliminary data.</text>
</comment>
<keyword evidence="2" id="KW-0436">Ligase</keyword>
<gene>
    <name evidence="2" type="ORF">PACLA_8A053252</name>
</gene>
<dbReference type="GO" id="GO:0004842">
    <property type="term" value="F:ubiquitin-protein transferase activity"/>
    <property type="evidence" value="ECO:0007669"/>
    <property type="project" value="InterPro"/>
</dbReference>
<keyword evidence="3" id="KW-1185">Reference proteome</keyword>
<dbReference type="SUPFAM" id="SSF56204">
    <property type="entry name" value="Hect, E3 ligase catalytic domain"/>
    <property type="match status" value="1"/>
</dbReference>
<name>A0A7D9IJ85_PARCT</name>
<dbReference type="GO" id="GO:0016874">
    <property type="term" value="F:ligase activity"/>
    <property type="evidence" value="ECO:0007669"/>
    <property type="project" value="UniProtKB-KW"/>
</dbReference>
<reference evidence="2" key="1">
    <citation type="submission" date="2020-04" db="EMBL/GenBank/DDBJ databases">
        <authorList>
            <person name="Alioto T."/>
            <person name="Alioto T."/>
            <person name="Gomez Garrido J."/>
        </authorList>
    </citation>
    <scope>NUCLEOTIDE SEQUENCE</scope>
    <source>
        <strain evidence="2">A484AB</strain>
    </source>
</reference>
<dbReference type="OrthoDB" id="5975159at2759"/>
<sequence>TAPDAHHIQWFESKPWTWRRWSSFESKADKTFQELLCYSQNYRYIDELGKRDKDCDQETLSDLVQFWTSYPALPSTTAQKLTVDYLEDLSTKLLPEAKTCPMVLSIPVVHSNYESFKKYLDKGISFAKEGFGKM</sequence>
<dbReference type="Gene3D" id="3.30.2410.10">
    <property type="entry name" value="Hect, E3 ligase catalytic domain"/>
    <property type="match status" value="1"/>
</dbReference>
<dbReference type="InterPro" id="IPR000569">
    <property type="entry name" value="HECT_dom"/>
</dbReference>
<organism evidence="2 3">
    <name type="scientific">Paramuricea clavata</name>
    <name type="common">Red gorgonian</name>
    <name type="synonym">Violescent sea-whip</name>
    <dbReference type="NCBI Taxonomy" id="317549"/>
    <lineage>
        <taxon>Eukaryota</taxon>
        <taxon>Metazoa</taxon>
        <taxon>Cnidaria</taxon>
        <taxon>Anthozoa</taxon>
        <taxon>Octocorallia</taxon>
        <taxon>Malacalcyonacea</taxon>
        <taxon>Plexauridae</taxon>
        <taxon>Paramuricea</taxon>
    </lineage>
</organism>
<protein>
    <submittedName>
        <fullName evidence="2">G2 M phase-specific E3 ubiquitin- ligase-like</fullName>
    </submittedName>
</protein>
<accession>A0A7D9IJ85</accession>
<proteinExistence type="predicted"/>
<dbReference type="Proteomes" id="UP001152795">
    <property type="component" value="Unassembled WGS sequence"/>
</dbReference>
<dbReference type="AlphaFoldDB" id="A0A7D9IJ85"/>
<evidence type="ECO:0000313" key="3">
    <source>
        <dbReference type="Proteomes" id="UP001152795"/>
    </source>
</evidence>
<keyword evidence="1" id="KW-0833">Ubl conjugation pathway</keyword>
<feature type="non-terminal residue" evidence="2">
    <location>
        <position position="134"/>
    </location>
</feature>